<dbReference type="Gene3D" id="2.60.40.10">
    <property type="entry name" value="Immunoglobulins"/>
    <property type="match status" value="1"/>
</dbReference>
<dbReference type="Gene3D" id="2.60.40.650">
    <property type="match status" value="1"/>
</dbReference>
<feature type="domain" description="DUF4082" evidence="1">
    <location>
        <begin position="913"/>
        <end position="1059"/>
    </location>
</feature>
<dbReference type="EMBL" id="FXAM01000003">
    <property type="protein sequence ID" value="SMF97659.1"/>
    <property type="molecule type" value="Genomic_DNA"/>
</dbReference>
<dbReference type="InterPro" id="IPR035986">
    <property type="entry name" value="PKD_dom_sf"/>
</dbReference>
<dbReference type="AlphaFoldDB" id="A0A1Y6D3Y6"/>
<reference evidence="3 4" key="1">
    <citation type="submission" date="2016-12" db="EMBL/GenBank/DDBJ databases">
        <authorList>
            <person name="Song W.-J."/>
            <person name="Kurnit D.M."/>
        </authorList>
    </citation>
    <scope>NUCLEOTIDE SEQUENCE [LARGE SCALE GENOMIC DNA]</scope>
    <source>
        <strain evidence="3 4">175</strain>
    </source>
</reference>
<accession>A0A1Y6D3Y6</accession>
<dbReference type="SUPFAM" id="SSF81296">
    <property type="entry name" value="E set domains"/>
    <property type="match status" value="1"/>
</dbReference>
<dbReference type="Pfam" id="PF20254">
    <property type="entry name" value="DMFA2_C"/>
    <property type="match status" value="1"/>
</dbReference>
<dbReference type="Pfam" id="PF17957">
    <property type="entry name" value="Big_7"/>
    <property type="match status" value="1"/>
</dbReference>
<proteinExistence type="predicted"/>
<keyword evidence="4" id="KW-1185">Reference proteome</keyword>
<dbReference type="SUPFAM" id="SSF49299">
    <property type="entry name" value="PKD domain"/>
    <property type="match status" value="1"/>
</dbReference>
<evidence type="ECO:0000313" key="3">
    <source>
        <dbReference type="EMBL" id="SMF97659.1"/>
    </source>
</evidence>
<dbReference type="InterPro" id="IPR014756">
    <property type="entry name" value="Ig_E-set"/>
</dbReference>
<protein>
    <submittedName>
        <fullName evidence="3">Mo-co oxidoreductase dimerisation domain-containing protein</fullName>
    </submittedName>
</protein>
<dbReference type="Pfam" id="PF05345">
    <property type="entry name" value="He_PIG"/>
    <property type="match status" value="1"/>
</dbReference>
<dbReference type="InterPro" id="IPR013783">
    <property type="entry name" value="Ig-like_fold"/>
</dbReference>
<organism evidence="3 4">
    <name type="scientific">Methylomagnum ishizawai</name>
    <dbReference type="NCBI Taxonomy" id="1760988"/>
    <lineage>
        <taxon>Bacteria</taxon>
        <taxon>Pseudomonadati</taxon>
        <taxon>Pseudomonadota</taxon>
        <taxon>Gammaproteobacteria</taxon>
        <taxon>Methylococcales</taxon>
        <taxon>Methylococcaceae</taxon>
        <taxon>Methylomagnum</taxon>
    </lineage>
</organism>
<gene>
    <name evidence="3" type="ORF">SAMN02949497_0229</name>
</gene>
<dbReference type="Proteomes" id="UP000192923">
    <property type="component" value="Unassembled WGS sequence"/>
</dbReference>
<evidence type="ECO:0000259" key="1">
    <source>
        <dbReference type="Pfam" id="PF13313"/>
    </source>
</evidence>
<dbReference type="Pfam" id="PF13313">
    <property type="entry name" value="DUF4082"/>
    <property type="match status" value="2"/>
</dbReference>
<dbReference type="RefSeq" id="WP_085216678.1">
    <property type="nucleotide sequence ID" value="NZ_FXAM01000003.1"/>
</dbReference>
<evidence type="ECO:0000259" key="2">
    <source>
        <dbReference type="Pfam" id="PF20254"/>
    </source>
</evidence>
<feature type="domain" description="DUF4082" evidence="1">
    <location>
        <begin position="661"/>
        <end position="807"/>
    </location>
</feature>
<evidence type="ECO:0000313" key="4">
    <source>
        <dbReference type="Proteomes" id="UP000192923"/>
    </source>
</evidence>
<dbReference type="InterPro" id="IPR025141">
    <property type="entry name" value="DUF4082"/>
</dbReference>
<dbReference type="InterPro" id="IPR046540">
    <property type="entry name" value="DMFA2_C"/>
</dbReference>
<feature type="domain" description="N,N-dimethylformamidase beta subunit-like C-terminal" evidence="2">
    <location>
        <begin position="95"/>
        <end position="507"/>
    </location>
</feature>
<name>A0A1Y6D3Y6_9GAMM</name>
<sequence length="1065" mass="109857">MMERSNTRGEGRLPGRAGAVRLGLLCYALAGPGSGAWAACTGNPVAVENCLSGASGWDIDGAGDDSIQGFADNISVNLGGTVNFKVKTAARAYRLDIYRMGYYQGNGARRVATLRPPAGRLPQTQPPCLTEVGTGLYDCGNWAVSATWTVPASAVSGIYFAKLVSEDATTPGASHIFFIVRDDARHADILFQASDTTWQAYNDSINGQNLYTDTRCGQWVASCRAYKVSYNRPFHTRVFESNDWVFNAEYPMVRWLEANGYDVAYSTDTDTDRNGGLILNHKVWMSNGHDEYWSAGQKTNVEAARDAGVHLAFFSGNTLFWKTRWENSLDASGTPYRTLVCYKETYGDITDPKDSPAGGFVWTGTWRDPSSSPPADGGEPENEVKGNIFRLNAGNYAISVPAAEGKLRFWRGTHVATQTSGAMALAPGSLGAEIDVPEDNGVQPPGLVRLSANPITDGSNFLLDYGVTYGGGTTTHAMTLYRAPSGALVFSSGTYQWSWGLDNHHDNTALGATTHAAMQQATVNLLADMGAQPANLQAGLAAATASTDHTAPSSAITAPANGTNVASGGTVTISGTATDSGGGVVGGVEVSTDGGATWHPASGRGSWSYAWTATGSGAHSLRSRAVDDSGNLETPAAGVGVTVGGGGGTPTCPCTIWPGTAVPGVAADSDAAAVELGVKFTADVDGVITGIRFYKGTGNTGTHVGKLWSGGGTLLASATFGAETASGWQQANFVTPVAITAGMTYVAAYFAPNGHYAADAGYFASSGRDNNPLHALSGTTAGGNGVYTYGAAGGFPSSSYASTNYWVDVVFTPGPAPLSIGTASLPNGTTGTAYSATLTASGGTAPYTWSLAGGALPPGLALSGGGAISGTPTTAGGYGFTVKATDSRSLSASQPLSITVAAPAANTSLFGAAVPGVADDGPDSAVELGVRFKSDSAGRITGLRFYKAATNTGTHTAHLWSGSGALLASATFSGETASGWQTVNFAAPVAIAANTVYVASYHTNTGHYSADQGYFANQGQDSPPLHAPASTISAGNGVYAYTTTRKFPNLTWNNTNYWVDIIFIP</sequence>
<dbReference type="STRING" id="1760988.SAMN02949497_0229"/>